<evidence type="ECO:0000313" key="1">
    <source>
        <dbReference type="EMBL" id="KKK81976.1"/>
    </source>
</evidence>
<protein>
    <submittedName>
        <fullName evidence="1">Uncharacterized protein</fullName>
    </submittedName>
</protein>
<reference evidence="1" key="1">
    <citation type="journal article" date="2015" name="Nature">
        <title>Complex archaea that bridge the gap between prokaryotes and eukaryotes.</title>
        <authorList>
            <person name="Spang A."/>
            <person name="Saw J.H."/>
            <person name="Jorgensen S.L."/>
            <person name="Zaremba-Niedzwiedzka K."/>
            <person name="Martijn J."/>
            <person name="Lind A.E."/>
            <person name="van Eijk R."/>
            <person name="Schleper C."/>
            <person name="Guy L."/>
            <person name="Ettema T.J."/>
        </authorList>
    </citation>
    <scope>NUCLEOTIDE SEQUENCE</scope>
</reference>
<name>A0A0F9BC29_9ZZZZ</name>
<comment type="caution">
    <text evidence="1">The sequence shown here is derived from an EMBL/GenBank/DDBJ whole genome shotgun (WGS) entry which is preliminary data.</text>
</comment>
<dbReference type="EMBL" id="LAZR01052880">
    <property type="protein sequence ID" value="KKK81976.1"/>
    <property type="molecule type" value="Genomic_DNA"/>
</dbReference>
<dbReference type="AlphaFoldDB" id="A0A0F9BC29"/>
<proteinExistence type="predicted"/>
<accession>A0A0F9BC29</accession>
<sequence length="54" mass="6532">MKKASIVVRMYWRDYHSIRKVFPANRGESMASYFERLAEYLKGGNEDGRRRIYK</sequence>
<gene>
    <name evidence="1" type="ORF">LCGC14_2808020</name>
</gene>
<organism evidence="1">
    <name type="scientific">marine sediment metagenome</name>
    <dbReference type="NCBI Taxonomy" id="412755"/>
    <lineage>
        <taxon>unclassified sequences</taxon>
        <taxon>metagenomes</taxon>
        <taxon>ecological metagenomes</taxon>
    </lineage>
</organism>